<keyword evidence="3" id="KW-1185">Reference proteome</keyword>
<dbReference type="EnsemblMetazoa" id="XM_030990707">
    <property type="protein sequence ID" value="XP_030846567"/>
    <property type="gene ID" value="LOC115926167"/>
</dbReference>
<organism evidence="2 3">
    <name type="scientific">Strongylocentrotus purpuratus</name>
    <name type="common">Purple sea urchin</name>
    <dbReference type="NCBI Taxonomy" id="7668"/>
    <lineage>
        <taxon>Eukaryota</taxon>
        <taxon>Metazoa</taxon>
        <taxon>Echinodermata</taxon>
        <taxon>Eleutherozoa</taxon>
        <taxon>Echinozoa</taxon>
        <taxon>Echinoidea</taxon>
        <taxon>Euechinoidea</taxon>
        <taxon>Echinacea</taxon>
        <taxon>Camarodonta</taxon>
        <taxon>Echinidea</taxon>
        <taxon>Strongylocentrotidae</taxon>
        <taxon>Strongylocentrotus</taxon>
    </lineage>
</organism>
<dbReference type="OMA" id="DIYINEH"/>
<proteinExistence type="predicted"/>
<feature type="compositionally biased region" description="Basic and acidic residues" evidence="1">
    <location>
        <begin position="10"/>
        <end position="22"/>
    </location>
</feature>
<dbReference type="Proteomes" id="UP000007110">
    <property type="component" value="Unassembled WGS sequence"/>
</dbReference>
<accession>A0A7M7THD6</accession>
<dbReference type="GeneID" id="115926167"/>
<sequence length="279" mass="31905">MDIVEVSENLSKEEMASDKAGLHDRHNDIQEEHAEVVVVQAGLPSVVESDQQMDDGQEYPSGYFTDPDMAPLRSRSTWPEKRIMGLLDIYINEYPVYQKAKMERQITEFHDYIGQIVNTDGILVAGLLKNLSREYRKLVNRGSGSSSGPLKLRGSRELFQKFEQYYQVYSKLSPQDSGAGKPLSKFSKPKLPKGKASYQVMPKIKKLKKTPKPMPEMTSFNAMMNPVEVKIPPVAVMSDKYCQEYIEVMREQNHALLEIGKELRLMRMGYFTEHELAMD</sequence>
<dbReference type="KEGG" id="spu:115926167"/>
<protein>
    <submittedName>
        <fullName evidence="2">Uncharacterized protein</fullName>
    </submittedName>
</protein>
<dbReference type="GeneID" id="593818"/>
<dbReference type="RefSeq" id="XP_030846567.1">
    <property type="nucleotide sequence ID" value="XM_030990707.1"/>
</dbReference>
<reference evidence="2" key="2">
    <citation type="submission" date="2021-01" db="UniProtKB">
        <authorList>
            <consortium name="EnsemblMetazoa"/>
        </authorList>
    </citation>
    <scope>IDENTIFICATION</scope>
</reference>
<evidence type="ECO:0000313" key="3">
    <source>
        <dbReference type="Proteomes" id="UP000007110"/>
    </source>
</evidence>
<dbReference type="EnsemblMetazoa" id="XM_795691">
    <property type="protein sequence ID" value="XP_800784"/>
    <property type="gene ID" value="LOC593818"/>
</dbReference>
<reference evidence="3" key="1">
    <citation type="submission" date="2015-02" db="EMBL/GenBank/DDBJ databases">
        <title>Genome sequencing for Strongylocentrotus purpuratus.</title>
        <authorList>
            <person name="Murali S."/>
            <person name="Liu Y."/>
            <person name="Vee V."/>
            <person name="English A."/>
            <person name="Wang M."/>
            <person name="Skinner E."/>
            <person name="Han Y."/>
            <person name="Muzny D.M."/>
            <person name="Worley K.C."/>
            <person name="Gibbs R.A."/>
        </authorList>
    </citation>
    <scope>NUCLEOTIDE SEQUENCE</scope>
</reference>
<evidence type="ECO:0000313" key="2">
    <source>
        <dbReference type="EnsemblMetazoa" id="XP_800784"/>
    </source>
</evidence>
<evidence type="ECO:0000256" key="1">
    <source>
        <dbReference type="SAM" id="MobiDB-lite"/>
    </source>
</evidence>
<feature type="region of interest" description="Disordered" evidence="1">
    <location>
        <begin position="1"/>
        <end position="22"/>
    </location>
</feature>
<dbReference type="RefSeq" id="XP_800784.1">
    <property type="nucleotide sequence ID" value="XM_795691.5"/>
</dbReference>
<dbReference type="AlphaFoldDB" id="A0A7M7THD6"/>
<name>A0A7M7THD6_STRPU</name>
<feature type="region of interest" description="Disordered" evidence="1">
    <location>
        <begin position="174"/>
        <end position="193"/>
    </location>
</feature>
<dbReference type="OrthoDB" id="10127209at2759"/>
<dbReference type="KEGG" id="spu:593818"/>
<dbReference type="InParanoid" id="A0A7M7THD6"/>